<dbReference type="OrthoDB" id="10338359at2759"/>
<reference evidence="2 3" key="2">
    <citation type="journal article" date="2019" name="G3 (Bethesda)">
        <title>Hybrid Assembly of the Genome of the Entomopathogenic Nematode Steinernema carpocapsae Identifies the X-Chromosome.</title>
        <authorList>
            <person name="Serra L."/>
            <person name="Macchietto M."/>
            <person name="Macias-Munoz A."/>
            <person name="McGill C.J."/>
            <person name="Rodriguez I.M."/>
            <person name="Rodriguez B."/>
            <person name="Murad R."/>
            <person name="Mortazavi A."/>
        </authorList>
    </citation>
    <scope>NUCLEOTIDE SEQUENCE [LARGE SCALE GENOMIC DNA]</scope>
    <source>
        <strain evidence="2 3">ALL</strain>
    </source>
</reference>
<feature type="chain" id="PRO_5021031882" evidence="1">
    <location>
        <begin position="18"/>
        <end position="164"/>
    </location>
</feature>
<evidence type="ECO:0000256" key="1">
    <source>
        <dbReference type="SAM" id="SignalP"/>
    </source>
</evidence>
<reference evidence="2 3" key="1">
    <citation type="journal article" date="2015" name="Genome Biol.">
        <title>Comparative genomics of Steinernema reveals deeply conserved gene regulatory networks.</title>
        <authorList>
            <person name="Dillman A.R."/>
            <person name="Macchietto M."/>
            <person name="Porter C.F."/>
            <person name="Rogers A."/>
            <person name="Williams B."/>
            <person name="Antoshechkin I."/>
            <person name="Lee M.M."/>
            <person name="Goodwin Z."/>
            <person name="Lu X."/>
            <person name="Lewis E.E."/>
            <person name="Goodrich-Blair H."/>
            <person name="Stock S.P."/>
            <person name="Adams B.J."/>
            <person name="Sternberg P.W."/>
            <person name="Mortazavi A."/>
        </authorList>
    </citation>
    <scope>NUCLEOTIDE SEQUENCE [LARGE SCALE GENOMIC DNA]</scope>
    <source>
        <strain evidence="2 3">ALL</strain>
    </source>
</reference>
<feature type="signal peptide" evidence="1">
    <location>
        <begin position="1"/>
        <end position="17"/>
    </location>
</feature>
<evidence type="ECO:0000313" key="2">
    <source>
        <dbReference type="EMBL" id="TKR75821.1"/>
    </source>
</evidence>
<evidence type="ECO:0000313" key="3">
    <source>
        <dbReference type="Proteomes" id="UP000298663"/>
    </source>
</evidence>
<organism evidence="2 3">
    <name type="scientific">Steinernema carpocapsae</name>
    <name type="common">Entomopathogenic nematode</name>
    <dbReference type="NCBI Taxonomy" id="34508"/>
    <lineage>
        <taxon>Eukaryota</taxon>
        <taxon>Metazoa</taxon>
        <taxon>Ecdysozoa</taxon>
        <taxon>Nematoda</taxon>
        <taxon>Chromadorea</taxon>
        <taxon>Rhabditida</taxon>
        <taxon>Tylenchina</taxon>
        <taxon>Panagrolaimomorpha</taxon>
        <taxon>Strongyloidoidea</taxon>
        <taxon>Steinernematidae</taxon>
        <taxon>Steinernema</taxon>
    </lineage>
</organism>
<dbReference type="PROSITE" id="PS51257">
    <property type="entry name" value="PROKAR_LIPOPROTEIN"/>
    <property type="match status" value="1"/>
</dbReference>
<comment type="caution">
    <text evidence="2">The sequence shown here is derived from an EMBL/GenBank/DDBJ whole genome shotgun (WGS) entry which is preliminary data.</text>
</comment>
<name>A0A4U5N0M3_STECR</name>
<protein>
    <submittedName>
        <fullName evidence="2">Uncharacterized protein</fullName>
    </submittedName>
</protein>
<proteinExistence type="predicted"/>
<dbReference type="AlphaFoldDB" id="A0A4U5N0M3"/>
<dbReference type="Proteomes" id="UP000298663">
    <property type="component" value="Unassembled WGS sequence"/>
</dbReference>
<sequence length="164" mass="18115">MSPRIVVFAAGFLVVYGCQPNAKGGTCFSGVLLDDQPPQLNQFETCREDLKRDWCTIVYKDDMGVGEAEFHCYNHYNQNPFLGLPVCGDETHLETNSGGCKRVKRYDGGSCLVCCCRGGNCNNPALFRMEQQRFQAGRLGWPSGGSDAQKAGIVVLVGLFLWLY</sequence>
<keyword evidence="3" id="KW-1185">Reference proteome</keyword>
<keyword evidence="1" id="KW-0732">Signal</keyword>
<gene>
    <name evidence="2" type="ORF">L596_017060</name>
</gene>
<dbReference type="EMBL" id="AZBU02000005">
    <property type="protein sequence ID" value="TKR75821.1"/>
    <property type="molecule type" value="Genomic_DNA"/>
</dbReference>
<accession>A0A4U5N0M3</accession>